<name>A0A2P7ZD86_9PEZI</name>
<accession>A0A2P7ZD86</accession>
<dbReference type="AlphaFoldDB" id="A0A2P7ZD86"/>
<dbReference type="STRING" id="40998.A0A2P7ZD86"/>
<evidence type="ECO:0000313" key="2">
    <source>
        <dbReference type="EMBL" id="PSK46173.1"/>
    </source>
</evidence>
<evidence type="ECO:0000256" key="1">
    <source>
        <dbReference type="SAM" id="MobiDB-lite"/>
    </source>
</evidence>
<feature type="compositionally biased region" description="Low complexity" evidence="1">
    <location>
        <begin position="242"/>
        <end position="257"/>
    </location>
</feature>
<proteinExistence type="predicted"/>
<feature type="compositionally biased region" description="Basic and acidic residues" evidence="1">
    <location>
        <begin position="326"/>
        <end position="335"/>
    </location>
</feature>
<dbReference type="Proteomes" id="UP000243723">
    <property type="component" value="Unassembled WGS sequence"/>
</dbReference>
<feature type="compositionally biased region" description="Polar residues" evidence="1">
    <location>
        <begin position="17"/>
        <end position="28"/>
    </location>
</feature>
<organism evidence="2 3">
    <name type="scientific">Elsinoe australis</name>
    <dbReference type="NCBI Taxonomy" id="40998"/>
    <lineage>
        <taxon>Eukaryota</taxon>
        <taxon>Fungi</taxon>
        <taxon>Dikarya</taxon>
        <taxon>Ascomycota</taxon>
        <taxon>Pezizomycotina</taxon>
        <taxon>Dothideomycetes</taxon>
        <taxon>Dothideomycetidae</taxon>
        <taxon>Myriangiales</taxon>
        <taxon>Elsinoaceae</taxon>
        <taxon>Elsinoe</taxon>
    </lineage>
</organism>
<dbReference type="EMBL" id="NHZQ01000236">
    <property type="protein sequence ID" value="PSK46173.1"/>
    <property type="molecule type" value="Genomic_DNA"/>
</dbReference>
<dbReference type="OrthoDB" id="3930519at2759"/>
<feature type="compositionally biased region" description="Polar residues" evidence="1">
    <location>
        <begin position="404"/>
        <end position="416"/>
    </location>
</feature>
<reference evidence="2 3" key="1">
    <citation type="submission" date="2017-05" db="EMBL/GenBank/DDBJ databases">
        <title>Draft genome sequence of Elsinoe australis.</title>
        <authorList>
            <person name="Cheng Q."/>
        </authorList>
    </citation>
    <scope>NUCLEOTIDE SEQUENCE [LARGE SCALE GENOMIC DNA]</scope>
    <source>
        <strain evidence="2 3">NL1</strain>
    </source>
</reference>
<keyword evidence="3" id="KW-1185">Reference proteome</keyword>
<sequence>MAASNSSAPKSGADGNSKATPKNDQNATKQKDDVPSEQECKQEASKAAKKSLELQKQARELTQAAAGAGDPEERQKLLNQALTKSIEAESFGKTAKYLQSGTFQGMLAGGGLGTGVGVSLGTLTGTLVGGVSSVIFGGLGSGIGSAVGAIHGPWFKPGEALGNGIRKITGDLPGWKATDKQKYQLEKMIGQVNEQERPSDEDLEAMTVGDGLDGRFGDVPVVGKDGVWTDTAKSYVPFMPWSQKKSSSQDMKDSLQQASNQQAKQGKTTSGQKKSHSRPEATKAAPKEDAGKVAKEDDGRRTSTDQHPTRTRASSAHARNADDDDTRSVRSEKRATSSQPQGQAAKKKPRKLEPRGQHSGSPSTTNNNSQPPAPAPTNNDNHTISTSGARKPRKLESRNLKAANATQDSAGANSSQAKRRPQKLDSQPPSTMPSRGRSTGTVA</sequence>
<comment type="caution">
    <text evidence="2">The sequence shown here is derived from an EMBL/GenBank/DDBJ whole genome shotgun (WGS) entry which is preliminary data.</text>
</comment>
<gene>
    <name evidence="2" type="ORF">B9Z65_5141</name>
</gene>
<feature type="region of interest" description="Disordered" evidence="1">
    <location>
        <begin position="242"/>
        <end position="443"/>
    </location>
</feature>
<feature type="compositionally biased region" description="Polar residues" evidence="1">
    <location>
        <begin position="424"/>
        <end position="443"/>
    </location>
</feature>
<feature type="compositionally biased region" description="Basic and acidic residues" evidence="1">
    <location>
        <begin position="29"/>
        <end position="55"/>
    </location>
</feature>
<feature type="region of interest" description="Disordered" evidence="1">
    <location>
        <begin position="1"/>
        <end position="55"/>
    </location>
</feature>
<evidence type="ECO:0000313" key="3">
    <source>
        <dbReference type="Proteomes" id="UP000243723"/>
    </source>
</evidence>
<feature type="compositionally biased region" description="Polar residues" evidence="1">
    <location>
        <begin position="358"/>
        <end position="388"/>
    </location>
</feature>
<feature type="compositionally biased region" description="Basic and acidic residues" evidence="1">
    <location>
        <begin position="277"/>
        <end position="308"/>
    </location>
</feature>
<feature type="compositionally biased region" description="Polar residues" evidence="1">
    <location>
        <begin position="258"/>
        <end position="272"/>
    </location>
</feature>
<protein>
    <submittedName>
        <fullName evidence="2">Septation initiation network scaffold protein cdc11</fullName>
    </submittedName>
</protein>